<name>A0A229FXK1_9BURK</name>
<keyword evidence="3" id="KW-0694">RNA-binding</keyword>
<dbReference type="InterPro" id="IPR029063">
    <property type="entry name" value="SAM-dependent_MTases_sf"/>
</dbReference>
<dbReference type="InterPro" id="IPR000241">
    <property type="entry name" value="RlmKL-like_Mtase"/>
</dbReference>
<reference evidence="6 7" key="1">
    <citation type="submission" date="2017-06" db="EMBL/GenBank/DDBJ databases">
        <title>Reclassification of a Polynucleobacter cosmopolitanus strain isolated from tropical Lake Victoria as Polynucleobacter victoriensis comb. nov.</title>
        <authorList>
            <person name="Hahn M.W."/>
        </authorList>
    </citation>
    <scope>NUCLEOTIDE SEQUENCE [LARGE SCALE GENOMIC DNA]</scope>
    <source>
        <strain evidence="6 7">MWH-MoIso2</strain>
    </source>
</reference>
<dbReference type="CDD" id="cd11715">
    <property type="entry name" value="THUMP_AdoMetMT"/>
    <property type="match status" value="1"/>
</dbReference>
<dbReference type="InterPro" id="IPR053943">
    <property type="entry name" value="RlmKL-like_Mtase_CS"/>
</dbReference>
<dbReference type="PROSITE" id="PS51165">
    <property type="entry name" value="THUMP"/>
    <property type="match status" value="1"/>
</dbReference>
<dbReference type="Pfam" id="PF01170">
    <property type="entry name" value="UPF0020"/>
    <property type="match status" value="1"/>
</dbReference>
<protein>
    <submittedName>
        <fullName evidence="6">RNA methyltransferase</fullName>
    </submittedName>
</protein>
<dbReference type="GO" id="GO:0003723">
    <property type="term" value="F:RNA binding"/>
    <property type="evidence" value="ECO:0007669"/>
    <property type="project" value="UniProtKB-UniRule"/>
</dbReference>
<organism evidence="6 7">
    <name type="scientific">Polynucleobacter cosmopolitanus</name>
    <dbReference type="NCBI Taxonomy" id="351345"/>
    <lineage>
        <taxon>Bacteria</taxon>
        <taxon>Pseudomonadati</taxon>
        <taxon>Pseudomonadota</taxon>
        <taxon>Betaproteobacteria</taxon>
        <taxon>Burkholderiales</taxon>
        <taxon>Burkholderiaceae</taxon>
        <taxon>Polynucleobacter</taxon>
    </lineage>
</organism>
<dbReference type="AlphaFoldDB" id="A0A229FXK1"/>
<evidence type="ECO:0000256" key="4">
    <source>
        <dbReference type="SAM" id="MobiDB-lite"/>
    </source>
</evidence>
<dbReference type="SUPFAM" id="SSF53335">
    <property type="entry name" value="S-adenosyl-L-methionine-dependent methyltransferases"/>
    <property type="match status" value="1"/>
</dbReference>
<evidence type="ECO:0000313" key="6">
    <source>
        <dbReference type="EMBL" id="OXL16169.1"/>
    </source>
</evidence>
<keyword evidence="7" id="KW-1185">Reference proteome</keyword>
<proteinExistence type="predicted"/>
<dbReference type="Gene3D" id="3.40.50.150">
    <property type="entry name" value="Vaccinia Virus protein VP39"/>
    <property type="match status" value="1"/>
</dbReference>
<dbReference type="InterPro" id="IPR004114">
    <property type="entry name" value="THUMP_dom"/>
</dbReference>
<dbReference type="OrthoDB" id="9809404at2"/>
<dbReference type="RefSeq" id="WP_089515198.1">
    <property type="nucleotide sequence ID" value="NZ_NJGG01000001.1"/>
</dbReference>
<keyword evidence="2 6" id="KW-0808">Transferase</keyword>
<feature type="domain" description="THUMP" evidence="5">
    <location>
        <begin position="55"/>
        <end position="166"/>
    </location>
</feature>
<sequence length="478" mass="52857">MKFFIVCPRGLEIPLAEELKEISERSEVKALGAWVIDPPPLNNTGGLGVAGPMSVALAINLHSRIASRCLLQMTHVAYRKEDDIYKAARSLSWEDWITPDQTMRVDLTAHRSPLTSLNFVTLRIKDAVCDRLREVKGARPNIDTELPDVRVQAHLTATHATVYLDTSGQSLFKRGWRDDKGAAPLKENLAAGILALTGWKPEQPLFDPMCGSGTFLIEAAYRGLGIPSGSIRAGLMNPQQDASQSAQDHNQAVKSVDKSEPSKFTRYRPTRVDLVGADQGFGFQRLKPFNTPDLKKQWDGLCIVAKKNIEQGLANANKLKMAACDINENMIAIVKNNWKRAGLPAQSGVLSNVRQIDALVAKSPFAEPGVMLFNPPYGERLEIKGGRDGSERVKGRGARDALPKNNNSPEFMEFLNQFGKHLKDNFQGWQVDVLTADMGLPGQVRMKESKRTPLFNGPLECRLFRFDMKKPDASLGNS</sequence>
<dbReference type="PROSITE" id="PS01261">
    <property type="entry name" value="UPF0020"/>
    <property type="match status" value="1"/>
</dbReference>
<keyword evidence="1 6" id="KW-0489">Methyltransferase</keyword>
<evidence type="ECO:0000256" key="1">
    <source>
        <dbReference type="ARBA" id="ARBA00022603"/>
    </source>
</evidence>
<evidence type="ECO:0000313" key="7">
    <source>
        <dbReference type="Proteomes" id="UP000215188"/>
    </source>
</evidence>
<accession>A0A229FXK1</accession>
<dbReference type="Proteomes" id="UP000215188">
    <property type="component" value="Unassembled WGS sequence"/>
</dbReference>
<evidence type="ECO:0000259" key="5">
    <source>
        <dbReference type="PROSITE" id="PS51165"/>
    </source>
</evidence>
<feature type="compositionally biased region" description="Polar residues" evidence="4">
    <location>
        <begin position="237"/>
        <end position="253"/>
    </location>
</feature>
<feature type="region of interest" description="Disordered" evidence="4">
    <location>
        <begin position="232"/>
        <end position="262"/>
    </location>
</feature>
<dbReference type="Pfam" id="PF02926">
    <property type="entry name" value="THUMP"/>
    <property type="match status" value="1"/>
</dbReference>
<dbReference type="GO" id="GO:0070043">
    <property type="term" value="F:rRNA (guanine-N7-)-methyltransferase activity"/>
    <property type="evidence" value="ECO:0007669"/>
    <property type="project" value="TreeGrafter"/>
</dbReference>
<evidence type="ECO:0000256" key="2">
    <source>
        <dbReference type="ARBA" id="ARBA00022679"/>
    </source>
</evidence>
<evidence type="ECO:0000256" key="3">
    <source>
        <dbReference type="PROSITE-ProRule" id="PRU00529"/>
    </source>
</evidence>
<comment type="caution">
    <text evidence="6">The sequence shown here is derived from an EMBL/GenBank/DDBJ whole genome shotgun (WGS) entry which is preliminary data.</text>
</comment>
<dbReference type="Gene3D" id="3.30.2130.30">
    <property type="match status" value="1"/>
</dbReference>
<dbReference type="GO" id="GO:0008990">
    <property type="term" value="F:rRNA (guanine-N2-)-methyltransferase activity"/>
    <property type="evidence" value="ECO:0007669"/>
    <property type="project" value="TreeGrafter"/>
</dbReference>
<gene>
    <name evidence="6" type="ORF">AOC33_03585</name>
</gene>
<dbReference type="PANTHER" id="PTHR47313:SF1">
    <property type="entry name" value="RIBOSOMAL RNA LARGE SUBUNIT METHYLTRANSFERASE K_L"/>
    <property type="match status" value="1"/>
</dbReference>
<dbReference type="PANTHER" id="PTHR47313">
    <property type="entry name" value="RIBOSOMAL RNA LARGE SUBUNIT METHYLTRANSFERASE K/L"/>
    <property type="match status" value="1"/>
</dbReference>
<dbReference type="SMART" id="SM00981">
    <property type="entry name" value="THUMP"/>
    <property type="match status" value="1"/>
</dbReference>
<dbReference type="EMBL" id="NJGG01000001">
    <property type="protein sequence ID" value="OXL16169.1"/>
    <property type="molecule type" value="Genomic_DNA"/>
</dbReference>